<organism evidence="1 2">
    <name type="scientific">Aequorivita viscosa</name>
    <dbReference type="NCBI Taxonomy" id="797419"/>
    <lineage>
        <taxon>Bacteria</taxon>
        <taxon>Pseudomonadati</taxon>
        <taxon>Bacteroidota</taxon>
        <taxon>Flavobacteriia</taxon>
        <taxon>Flavobacteriales</taxon>
        <taxon>Flavobacteriaceae</taxon>
        <taxon>Aequorivita</taxon>
    </lineage>
</organism>
<dbReference type="OrthoDB" id="9153186at2"/>
<reference evidence="2" key="1">
    <citation type="submission" date="2016-11" db="EMBL/GenBank/DDBJ databases">
        <authorList>
            <person name="Varghese N."/>
            <person name="Submissions S."/>
        </authorList>
    </citation>
    <scope>NUCLEOTIDE SEQUENCE [LARGE SCALE GENOMIC DNA]</scope>
    <source>
        <strain evidence="2">DSM 26349</strain>
    </source>
</reference>
<dbReference type="SUPFAM" id="SSF54637">
    <property type="entry name" value="Thioesterase/thiol ester dehydrase-isomerase"/>
    <property type="match status" value="1"/>
</dbReference>
<gene>
    <name evidence="1" type="ORF">SAMN04487908_11737</name>
</gene>
<dbReference type="Pfam" id="PF14539">
    <property type="entry name" value="DUF4442"/>
    <property type="match status" value="1"/>
</dbReference>
<evidence type="ECO:0000313" key="2">
    <source>
        <dbReference type="Proteomes" id="UP000184172"/>
    </source>
</evidence>
<dbReference type="RefSeq" id="WP_073219186.1">
    <property type="nucleotide sequence ID" value="NZ_FNNS01000017.1"/>
</dbReference>
<dbReference type="Gene3D" id="3.10.129.10">
    <property type="entry name" value="Hotdog Thioesterase"/>
    <property type="match status" value="1"/>
</dbReference>
<dbReference type="STRING" id="797419.SAMN05216556_11737"/>
<keyword evidence="2" id="KW-1185">Reference proteome</keyword>
<dbReference type="EMBL" id="FQYV01000017">
    <property type="protein sequence ID" value="SHJ45392.1"/>
    <property type="molecule type" value="Genomic_DNA"/>
</dbReference>
<dbReference type="AlphaFoldDB" id="A0A1M6JFJ9"/>
<dbReference type="InterPro" id="IPR029069">
    <property type="entry name" value="HotDog_dom_sf"/>
</dbReference>
<protein>
    <recommendedName>
        <fullName evidence="3">Acyl-coenzyme A thioesterase PaaI, contains HGG motif</fullName>
    </recommendedName>
</protein>
<dbReference type="Proteomes" id="UP000184172">
    <property type="component" value="Unassembled WGS sequence"/>
</dbReference>
<name>A0A1M6JFJ9_9FLAO</name>
<evidence type="ECO:0000313" key="1">
    <source>
        <dbReference type="EMBL" id="SHJ45392.1"/>
    </source>
</evidence>
<dbReference type="InterPro" id="IPR027961">
    <property type="entry name" value="DUF4442"/>
</dbReference>
<evidence type="ECO:0008006" key="3">
    <source>
        <dbReference type="Google" id="ProtNLM"/>
    </source>
</evidence>
<accession>A0A1M6JFJ9</accession>
<sequence length="150" mass="16613">MKLTPSKINTFLLFKLPSAYFLGVRVKSISEDTCVTTVKHRWLNQNPFNSMFWAVQGIAAELSTGAMVMAKIKESNKNISMLVANNKASFSKKAKGRIYFKCTDGGKMDDAIKTAIVSGEGQTVWMKSVGTDSAGDVVSVFEFEWTIKLR</sequence>
<proteinExistence type="predicted"/>